<dbReference type="InterPro" id="IPR017439">
    <property type="entry name" value="Amidohydrolase"/>
</dbReference>
<keyword evidence="4" id="KW-1185">Reference proteome</keyword>
<dbReference type="PANTHER" id="PTHR30575:SF0">
    <property type="entry name" value="XAA-ARG DIPEPTIDASE"/>
    <property type="match status" value="1"/>
</dbReference>
<dbReference type="GO" id="GO:0071713">
    <property type="term" value="F:para-aminobenzoyl-glutamate hydrolase activity"/>
    <property type="evidence" value="ECO:0007669"/>
    <property type="project" value="TreeGrafter"/>
</dbReference>
<dbReference type="GO" id="GO:0046657">
    <property type="term" value="P:folic acid catabolic process"/>
    <property type="evidence" value="ECO:0007669"/>
    <property type="project" value="TreeGrafter"/>
</dbReference>
<dbReference type="GO" id="GO:0016805">
    <property type="term" value="F:dipeptidase activity"/>
    <property type="evidence" value="ECO:0007669"/>
    <property type="project" value="InterPro"/>
</dbReference>
<dbReference type="PIRSF" id="PIRSF037226">
    <property type="entry name" value="Amidohydrolase_ACY1L2_prd"/>
    <property type="match status" value="1"/>
</dbReference>
<proteinExistence type="inferred from homology"/>
<comment type="similarity">
    <text evidence="1">Belongs to the peptidase M20A family.</text>
</comment>
<dbReference type="Pfam" id="PF01546">
    <property type="entry name" value="Peptidase_M20"/>
    <property type="match status" value="1"/>
</dbReference>
<dbReference type="InterPro" id="IPR052030">
    <property type="entry name" value="Peptidase_M20/M20A_hydrolases"/>
</dbReference>
<dbReference type="PANTHER" id="PTHR30575">
    <property type="entry name" value="PEPTIDASE M20"/>
    <property type="match status" value="1"/>
</dbReference>
<dbReference type="InterPro" id="IPR011650">
    <property type="entry name" value="Peptidase_M20_dimer"/>
</dbReference>
<dbReference type="SUPFAM" id="SSF53187">
    <property type="entry name" value="Zn-dependent exopeptidases"/>
    <property type="match status" value="1"/>
</dbReference>
<dbReference type="RefSeq" id="WP_200554630.1">
    <property type="nucleotide sequence ID" value="NZ_JAEPES010000001.1"/>
</dbReference>
<evidence type="ECO:0000256" key="1">
    <source>
        <dbReference type="PIRNR" id="PIRNR037226"/>
    </source>
</evidence>
<dbReference type="InterPro" id="IPR036264">
    <property type="entry name" value="Bact_exopeptidase_dim_dom"/>
</dbReference>
<sequence length="399" mass="41276">MTTPPLPQLRDTMARAVSEAAPSLIELSHDIHARPELAWNETFAAERTAALLETYDFRVERGVAGTPTAFVATAGSGSMTVAFLAEYDALPGIGHGCGHNVIAATGVGAGIALAAVADSLDVTVQVIGTPAEESGGGKIRMLEAGVFDGVAASLMAHPGREEIAGTVSLGLTDLQVTFRGRESHASAAPEHGRNAADAATITQVAIGLLRQHLRAGQQVHGIVEHGGVAPNIVPAETVMHYYLRARTAEALDDLTERVLACFEAGAIGSGCTVEVEEVSARYDALEPDTDLVELYREELARAGRTAIPAAREQDFPLGSTDMGNLSRVVPSIHPVIAIDTDAYTHQPGFTAASAAPGADRAITDAAVALAGTAASALADPVIRARLAARLAGRTVPPVE</sequence>
<accession>A0A934SNV2</accession>
<dbReference type="SUPFAM" id="SSF55031">
    <property type="entry name" value="Bacterial exopeptidase dimerisation domain"/>
    <property type="match status" value="1"/>
</dbReference>
<dbReference type="Pfam" id="PF07687">
    <property type="entry name" value="M20_dimer"/>
    <property type="match status" value="1"/>
</dbReference>
<dbReference type="FunFam" id="3.30.70.360:FF:000004">
    <property type="entry name" value="Peptidase M20 domain-containing protein 2"/>
    <property type="match status" value="1"/>
</dbReference>
<evidence type="ECO:0000259" key="2">
    <source>
        <dbReference type="Pfam" id="PF07687"/>
    </source>
</evidence>
<dbReference type="EMBL" id="JAEPES010000001">
    <property type="protein sequence ID" value="MBK4346280.1"/>
    <property type="molecule type" value="Genomic_DNA"/>
</dbReference>
<dbReference type="GO" id="GO:0005737">
    <property type="term" value="C:cytoplasm"/>
    <property type="evidence" value="ECO:0007669"/>
    <property type="project" value="TreeGrafter"/>
</dbReference>
<dbReference type="InterPro" id="IPR017144">
    <property type="entry name" value="Xaa-Arg_dipeptidase"/>
</dbReference>
<protein>
    <recommendedName>
        <fullName evidence="1">Peptidase M20 domain-containing protein 2</fullName>
    </recommendedName>
</protein>
<dbReference type="Gene3D" id="3.30.70.360">
    <property type="match status" value="1"/>
</dbReference>
<evidence type="ECO:0000313" key="4">
    <source>
        <dbReference type="Proteomes" id="UP000636458"/>
    </source>
</evidence>
<dbReference type="NCBIfam" id="TIGR01891">
    <property type="entry name" value="amidohydrolases"/>
    <property type="match status" value="1"/>
</dbReference>
<dbReference type="AlphaFoldDB" id="A0A934SNV2"/>
<organism evidence="3 4">
    <name type="scientific">Lacisediminihabitans changchengi</name>
    <dbReference type="NCBI Taxonomy" id="2787634"/>
    <lineage>
        <taxon>Bacteria</taxon>
        <taxon>Bacillati</taxon>
        <taxon>Actinomycetota</taxon>
        <taxon>Actinomycetes</taxon>
        <taxon>Micrococcales</taxon>
        <taxon>Microbacteriaceae</taxon>
        <taxon>Lacisediminihabitans</taxon>
    </lineage>
</organism>
<feature type="domain" description="Peptidase M20 dimerisation" evidence="2">
    <location>
        <begin position="170"/>
        <end position="264"/>
    </location>
</feature>
<dbReference type="Gene3D" id="3.40.630.10">
    <property type="entry name" value="Zn peptidases"/>
    <property type="match status" value="1"/>
</dbReference>
<reference evidence="3" key="1">
    <citation type="submission" date="2021-01" db="EMBL/GenBank/DDBJ databases">
        <title>Lacisediminihabitans sp. nov. strain G11-30, isolated from Antarctic Soil.</title>
        <authorList>
            <person name="Li J."/>
        </authorList>
    </citation>
    <scope>NUCLEOTIDE SEQUENCE</scope>
    <source>
        <strain evidence="3">G11-30</strain>
    </source>
</reference>
<comment type="caution">
    <text evidence="3">The sequence shown here is derived from an EMBL/GenBank/DDBJ whole genome shotgun (WGS) entry which is preliminary data.</text>
</comment>
<gene>
    <name evidence="3" type="ORF">IV501_01415</name>
</gene>
<dbReference type="InterPro" id="IPR002933">
    <property type="entry name" value="Peptidase_M20"/>
</dbReference>
<name>A0A934SNV2_9MICO</name>
<dbReference type="Proteomes" id="UP000636458">
    <property type="component" value="Unassembled WGS sequence"/>
</dbReference>
<evidence type="ECO:0000313" key="3">
    <source>
        <dbReference type="EMBL" id="MBK4346280.1"/>
    </source>
</evidence>
<dbReference type="CDD" id="cd05672">
    <property type="entry name" value="M20_ACY1L2-like"/>
    <property type="match status" value="1"/>
</dbReference>